<sequence length="564" mass="63123">MGDEKTNCDESALWRIAKWLLLTLGISLFCMGLCTVFIFPVAVESQIRKVCIVRAVVSGLVEQEGQGIRSLTENGGKVLKNANLREGTEMYEKWLNPPYKSKTEIYVYSVKNPDEILNGSKPEVRTIGPYVYSQKMGKEVFAKGNGTIKYASFELYTFNANKSCAECSLQHKVWIPNIVFQKFVEAASNPSMRAAQAALTSQTPFLEVSVGDMLFKGYKDPFLDKVCSIPFMSFICEAVLDLPDKIAFLADSNNTKADMLKVSTGEEDGGETLGQIETWNGEKYVPDSWWSDEFSTKVNGTDGSLYKPFIDKSDKLYIFVPGLCRSIYFIFDRDVEYKGVHGYRFIVPSNLFDWSRPENEAFCYNSGKEFFKKDEDCLPKGLIDISRCRRGEPPIIVSLPNFLFADNIVKDSVVGLNESSPEHDSIAVTLEPRTGVVLLVEKRYQINIAMWKGNEITAGIDLSRMRSCIVPVISIFTTVEIDDGSLKLLYDRLLNVEKLVSAFCITTVLIGSLISGVTVAVMCAKSSRLKRLLEKGQRQLARVSVAPDQTEKPFSMNHLNSAVH</sequence>
<reference evidence="10" key="1">
    <citation type="submission" date="2016-06" db="UniProtKB">
        <authorList>
            <consortium name="WormBaseParasite"/>
        </authorList>
    </citation>
    <scope>IDENTIFICATION</scope>
</reference>
<keyword evidence="9" id="KW-1185">Reference proteome</keyword>
<comment type="similarity">
    <text evidence="2">Belongs to the CD36 family.</text>
</comment>
<keyword evidence="4 7" id="KW-1133">Transmembrane helix</keyword>
<dbReference type="WBParaSite" id="TCNE_0000551801-mRNA-1">
    <property type="protein sequence ID" value="TCNE_0000551801-mRNA-1"/>
    <property type="gene ID" value="TCNE_0000551801"/>
</dbReference>
<accession>A0A183UAJ8</accession>
<keyword evidence="3 7" id="KW-0812">Transmembrane</keyword>
<dbReference type="InterPro" id="IPR002159">
    <property type="entry name" value="CD36_fam"/>
</dbReference>
<evidence type="ECO:0000256" key="4">
    <source>
        <dbReference type="ARBA" id="ARBA00022989"/>
    </source>
</evidence>
<name>A0A183UAJ8_TOXCA</name>
<reference evidence="8 9" key="2">
    <citation type="submission" date="2018-11" db="EMBL/GenBank/DDBJ databases">
        <authorList>
            <consortium name="Pathogen Informatics"/>
        </authorList>
    </citation>
    <scope>NUCLEOTIDE SEQUENCE [LARGE SCALE GENOMIC DNA]</scope>
</reference>
<dbReference type="GO" id="GO:0005044">
    <property type="term" value="F:scavenger receptor activity"/>
    <property type="evidence" value="ECO:0007669"/>
    <property type="project" value="TreeGrafter"/>
</dbReference>
<proteinExistence type="inferred from homology"/>
<evidence type="ECO:0000256" key="5">
    <source>
        <dbReference type="ARBA" id="ARBA00023136"/>
    </source>
</evidence>
<dbReference type="GO" id="GO:0005737">
    <property type="term" value="C:cytoplasm"/>
    <property type="evidence" value="ECO:0007669"/>
    <property type="project" value="TreeGrafter"/>
</dbReference>
<evidence type="ECO:0000313" key="8">
    <source>
        <dbReference type="EMBL" id="VDM36678.1"/>
    </source>
</evidence>
<comment type="subcellular location">
    <subcellularLocation>
        <location evidence="1">Membrane</location>
    </subcellularLocation>
</comment>
<evidence type="ECO:0000313" key="10">
    <source>
        <dbReference type="WBParaSite" id="TCNE_0000551801-mRNA-1"/>
    </source>
</evidence>
<feature type="transmembrane region" description="Helical" evidence="7">
    <location>
        <begin position="20"/>
        <end position="43"/>
    </location>
</feature>
<evidence type="ECO:0000256" key="7">
    <source>
        <dbReference type="SAM" id="Phobius"/>
    </source>
</evidence>
<dbReference type="PANTHER" id="PTHR11923">
    <property type="entry name" value="SCAVENGER RECEPTOR CLASS B TYPE-1 SR-B1"/>
    <property type="match status" value="1"/>
</dbReference>
<gene>
    <name evidence="8" type="ORF">TCNE_LOCUS5518</name>
</gene>
<evidence type="ECO:0000256" key="1">
    <source>
        <dbReference type="ARBA" id="ARBA00004370"/>
    </source>
</evidence>
<evidence type="ECO:0000256" key="6">
    <source>
        <dbReference type="ARBA" id="ARBA00023180"/>
    </source>
</evidence>
<keyword evidence="5 7" id="KW-0472">Membrane</keyword>
<evidence type="ECO:0000256" key="2">
    <source>
        <dbReference type="ARBA" id="ARBA00010532"/>
    </source>
</evidence>
<dbReference type="PANTHER" id="PTHR11923:SF103">
    <property type="entry name" value="SCAVENGER RECEPTOR (CD36 FAMILY) RELATED"/>
    <property type="match status" value="1"/>
</dbReference>
<keyword evidence="6" id="KW-0325">Glycoprotein</keyword>
<protein>
    <submittedName>
        <fullName evidence="10">Lysosome membrane protein 2</fullName>
    </submittedName>
</protein>
<dbReference type="PRINTS" id="PR01609">
    <property type="entry name" value="CD36FAMILY"/>
</dbReference>
<evidence type="ECO:0000313" key="9">
    <source>
        <dbReference type="Proteomes" id="UP000050794"/>
    </source>
</evidence>
<dbReference type="Pfam" id="PF01130">
    <property type="entry name" value="CD36"/>
    <property type="match status" value="1"/>
</dbReference>
<organism evidence="9 10">
    <name type="scientific">Toxocara canis</name>
    <name type="common">Canine roundworm</name>
    <dbReference type="NCBI Taxonomy" id="6265"/>
    <lineage>
        <taxon>Eukaryota</taxon>
        <taxon>Metazoa</taxon>
        <taxon>Ecdysozoa</taxon>
        <taxon>Nematoda</taxon>
        <taxon>Chromadorea</taxon>
        <taxon>Rhabditida</taxon>
        <taxon>Spirurina</taxon>
        <taxon>Ascaridomorpha</taxon>
        <taxon>Ascaridoidea</taxon>
        <taxon>Toxocaridae</taxon>
        <taxon>Toxocara</taxon>
    </lineage>
</organism>
<dbReference type="Proteomes" id="UP000050794">
    <property type="component" value="Unassembled WGS sequence"/>
</dbReference>
<dbReference type="GO" id="GO:0016020">
    <property type="term" value="C:membrane"/>
    <property type="evidence" value="ECO:0007669"/>
    <property type="project" value="UniProtKB-SubCell"/>
</dbReference>
<evidence type="ECO:0000256" key="3">
    <source>
        <dbReference type="ARBA" id="ARBA00022692"/>
    </source>
</evidence>
<dbReference type="EMBL" id="UYWY01019364">
    <property type="protein sequence ID" value="VDM36678.1"/>
    <property type="molecule type" value="Genomic_DNA"/>
</dbReference>
<dbReference type="AlphaFoldDB" id="A0A183UAJ8"/>
<feature type="transmembrane region" description="Helical" evidence="7">
    <location>
        <begin position="499"/>
        <end position="524"/>
    </location>
</feature>